<keyword evidence="1" id="KW-0472">Membrane</keyword>
<sequence length="95" mass="11509">MDLIYNDTIHISFEYYEIIIPSMELLIYFFSWMDLLTLIKYPYICKICTKKRYTLPDLKLLSSSFSKQPKLVIAIYITRKNQKVKNKIDRSKFIR</sequence>
<keyword evidence="3" id="KW-1185">Reference proteome</keyword>
<protein>
    <submittedName>
        <fullName evidence="2">Uncharacterized protein</fullName>
    </submittedName>
</protein>
<organism evidence="2 3">
    <name type="scientific">Dermatophagoides pteronyssinus</name>
    <name type="common">European house dust mite</name>
    <dbReference type="NCBI Taxonomy" id="6956"/>
    <lineage>
        <taxon>Eukaryota</taxon>
        <taxon>Metazoa</taxon>
        <taxon>Ecdysozoa</taxon>
        <taxon>Arthropoda</taxon>
        <taxon>Chelicerata</taxon>
        <taxon>Arachnida</taxon>
        <taxon>Acari</taxon>
        <taxon>Acariformes</taxon>
        <taxon>Sarcoptiformes</taxon>
        <taxon>Astigmata</taxon>
        <taxon>Psoroptidia</taxon>
        <taxon>Analgoidea</taxon>
        <taxon>Pyroglyphidae</taxon>
        <taxon>Dermatophagoidinae</taxon>
        <taxon>Dermatophagoides</taxon>
    </lineage>
</organism>
<feature type="transmembrane region" description="Helical" evidence="1">
    <location>
        <begin position="25"/>
        <end position="43"/>
    </location>
</feature>
<comment type="caution">
    <text evidence="2">The sequence shown here is derived from an EMBL/GenBank/DDBJ whole genome shotgun (WGS) entry which is preliminary data.</text>
</comment>
<keyword evidence="1" id="KW-1133">Transmembrane helix</keyword>
<accession>A0ABQ8J558</accession>
<evidence type="ECO:0000313" key="2">
    <source>
        <dbReference type="EMBL" id="KAH9417666.1"/>
    </source>
</evidence>
<feature type="non-terminal residue" evidence="2">
    <location>
        <position position="95"/>
    </location>
</feature>
<gene>
    <name evidence="2" type="ORF">DERP_010481</name>
</gene>
<evidence type="ECO:0000256" key="1">
    <source>
        <dbReference type="SAM" id="Phobius"/>
    </source>
</evidence>
<reference evidence="2 3" key="1">
    <citation type="journal article" date="2018" name="J. Allergy Clin. Immunol.">
        <title>High-quality assembly of Dermatophagoides pteronyssinus genome and transcriptome reveals a wide range of novel allergens.</title>
        <authorList>
            <person name="Liu X.Y."/>
            <person name="Yang K.Y."/>
            <person name="Wang M.Q."/>
            <person name="Kwok J.S."/>
            <person name="Zeng X."/>
            <person name="Yang Z."/>
            <person name="Xiao X.J."/>
            <person name="Lau C.P."/>
            <person name="Li Y."/>
            <person name="Huang Z.M."/>
            <person name="Ba J.G."/>
            <person name="Yim A.K."/>
            <person name="Ouyang C.Y."/>
            <person name="Ngai S.M."/>
            <person name="Chan T.F."/>
            <person name="Leung E.L."/>
            <person name="Liu L."/>
            <person name="Liu Z.G."/>
            <person name="Tsui S.K."/>
        </authorList>
    </citation>
    <scope>NUCLEOTIDE SEQUENCE [LARGE SCALE GENOMIC DNA]</scope>
    <source>
        <strain evidence="2">Derp</strain>
    </source>
</reference>
<evidence type="ECO:0000313" key="3">
    <source>
        <dbReference type="Proteomes" id="UP000887458"/>
    </source>
</evidence>
<name>A0ABQ8J558_DERPT</name>
<proteinExistence type="predicted"/>
<dbReference type="EMBL" id="NJHN03000075">
    <property type="protein sequence ID" value="KAH9417666.1"/>
    <property type="molecule type" value="Genomic_DNA"/>
</dbReference>
<reference evidence="2 3" key="2">
    <citation type="journal article" date="2022" name="Mol. Biol. Evol.">
        <title>Comparative Genomics Reveals Insights into the Divergent Evolution of Astigmatic Mites and Household Pest Adaptations.</title>
        <authorList>
            <person name="Xiong Q."/>
            <person name="Wan A.T."/>
            <person name="Liu X."/>
            <person name="Fung C.S."/>
            <person name="Xiao X."/>
            <person name="Malainual N."/>
            <person name="Hou J."/>
            <person name="Wang L."/>
            <person name="Wang M."/>
            <person name="Yang K.Y."/>
            <person name="Cui Y."/>
            <person name="Leung E.L."/>
            <person name="Nong W."/>
            <person name="Shin S.K."/>
            <person name="Au S.W."/>
            <person name="Jeong K.Y."/>
            <person name="Chew F.T."/>
            <person name="Hui J.H."/>
            <person name="Leung T.F."/>
            <person name="Tungtrongchitr A."/>
            <person name="Zhong N."/>
            <person name="Liu Z."/>
            <person name="Tsui S.K."/>
        </authorList>
    </citation>
    <scope>NUCLEOTIDE SEQUENCE [LARGE SCALE GENOMIC DNA]</scope>
    <source>
        <strain evidence="2">Derp</strain>
    </source>
</reference>
<keyword evidence="1" id="KW-0812">Transmembrane</keyword>
<dbReference type="Proteomes" id="UP000887458">
    <property type="component" value="Unassembled WGS sequence"/>
</dbReference>